<dbReference type="InterPro" id="IPR037523">
    <property type="entry name" value="VOC_core"/>
</dbReference>
<comment type="caution">
    <text evidence="3">The sequence shown here is derived from an EMBL/GenBank/DDBJ whole genome shotgun (WGS) entry which is preliminary data.</text>
</comment>
<dbReference type="GO" id="GO:0046491">
    <property type="term" value="P:L-methylmalonyl-CoA metabolic process"/>
    <property type="evidence" value="ECO:0007669"/>
    <property type="project" value="TreeGrafter"/>
</dbReference>
<dbReference type="SUPFAM" id="SSF54593">
    <property type="entry name" value="Glyoxalase/Bleomycin resistance protein/Dihydroxybiphenyl dioxygenase"/>
    <property type="match status" value="1"/>
</dbReference>
<dbReference type="InterPro" id="IPR051785">
    <property type="entry name" value="MMCE/EMCE_epimerase"/>
</dbReference>
<dbReference type="AlphaFoldDB" id="X0PM89"/>
<dbReference type="GO" id="GO:0046872">
    <property type="term" value="F:metal ion binding"/>
    <property type="evidence" value="ECO:0007669"/>
    <property type="project" value="UniProtKB-KW"/>
</dbReference>
<dbReference type="InterPro" id="IPR004360">
    <property type="entry name" value="Glyas_Fos-R_dOase_dom"/>
</dbReference>
<protein>
    <recommendedName>
        <fullName evidence="2">VOC domain-containing protein</fullName>
    </recommendedName>
</protein>
<dbReference type="PANTHER" id="PTHR43048">
    <property type="entry name" value="METHYLMALONYL-COA EPIMERASE"/>
    <property type="match status" value="1"/>
</dbReference>
<gene>
    <name evidence="3" type="ORF">RW1_009_00780</name>
</gene>
<dbReference type="Proteomes" id="UP000019491">
    <property type="component" value="Unassembled WGS sequence"/>
</dbReference>
<sequence>MARGVAAFSHIAVSVSNLDLAADFYCSGLGFGPGDEYSAAGCEVAAIMGVPRTGFRGTFLRLGVTLLELLEYREALPKSAWPRDPREVGYAHISLIVPDMHEAVDNALRHGGAFCAQLDHAFGGGQETTITFLRDPDGNRIELIFHPNSEETRAHSNFLGIGAIGWPADVV</sequence>
<dbReference type="PROSITE" id="PS51819">
    <property type="entry name" value="VOC"/>
    <property type="match status" value="1"/>
</dbReference>
<dbReference type="PANTHER" id="PTHR43048:SF3">
    <property type="entry name" value="METHYLMALONYL-COA EPIMERASE, MITOCHONDRIAL"/>
    <property type="match status" value="1"/>
</dbReference>
<dbReference type="RefSeq" id="WP_037228573.1">
    <property type="nucleotide sequence ID" value="NZ_BAWF01000009.1"/>
</dbReference>
<proteinExistence type="predicted"/>
<keyword evidence="4" id="KW-1185">Reference proteome</keyword>
<evidence type="ECO:0000256" key="1">
    <source>
        <dbReference type="ARBA" id="ARBA00022723"/>
    </source>
</evidence>
<evidence type="ECO:0000313" key="3">
    <source>
        <dbReference type="EMBL" id="GAF43654.1"/>
    </source>
</evidence>
<accession>X0PM89</accession>
<dbReference type="GO" id="GO:0004493">
    <property type="term" value="F:methylmalonyl-CoA epimerase activity"/>
    <property type="evidence" value="ECO:0007669"/>
    <property type="project" value="TreeGrafter"/>
</dbReference>
<feature type="domain" description="VOC" evidence="2">
    <location>
        <begin position="7"/>
        <end position="146"/>
    </location>
</feature>
<reference evidence="3 4" key="1">
    <citation type="submission" date="2014-02" db="EMBL/GenBank/DDBJ databases">
        <title>Whole genome shotgun sequence of Rhodococcus wratislaviensis NBRC 100605.</title>
        <authorList>
            <person name="Hosoyama A."/>
            <person name="Tsuchikane K."/>
            <person name="Yoshida I."/>
            <person name="Ohji S."/>
            <person name="Ichikawa N."/>
            <person name="Yamazoe A."/>
            <person name="Fujita N."/>
        </authorList>
    </citation>
    <scope>NUCLEOTIDE SEQUENCE [LARGE SCALE GENOMIC DNA]</scope>
    <source>
        <strain evidence="3 4">NBRC 100605</strain>
    </source>
</reference>
<dbReference type="Pfam" id="PF00903">
    <property type="entry name" value="Glyoxalase"/>
    <property type="match status" value="1"/>
</dbReference>
<organism evidence="3 4">
    <name type="scientific">Rhodococcus wratislaviensis NBRC 100605</name>
    <dbReference type="NCBI Taxonomy" id="1219028"/>
    <lineage>
        <taxon>Bacteria</taxon>
        <taxon>Bacillati</taxon>
        <taxon>Actinomycetota</taxon>
        <taxon>Actinomycetes</taxon>
        <taxon>Mycobacteriales</taxon>
        <taxon>Nocardiaceae</taxon>
        <taxon>Rhodococcus</taxon>
    </lineage>
</organism>
<evidence type="ECO:0000313" key="4">
    <source>
        <dbReference type="Proteomes" id="UP000019491"/>
    </source>
</evidence>
<name>X0PM89_RHOWR</name>
<keyword evidence="1" id="KW-0479">Metal-binding</keyword>
<dbReference type="InterPro" id="IPR029068">
    <property type="entry name" value="Glyas_Bleomycin-R_OHBP_Dase"/>
</dbReference>
<dbReference type="EMBL" id="BAWF01000009">
    <property type="protein sequence ID" value="GAF43654.1"/>
    <property type="molecule type" value="Genomic_DNA"/>
</dbReference>
<dbReference type="Gene3D" id="3.10.180.10">
    <property type="entry name" value="2,3-Dihydroxybiphenyl 1,2-Dioxygenase, domain 1"/>
    <property type="match status" value="1"/>
</dbReference>
<evidence type="ECO:0000259" key="2">
    <source>
        <dbReference type="PROSITE" id="PS51819"/>
    </source>
</evidence>